<proteinExistence type="predicted"/>
<organism evidence="3 4">
    <name type="scientific">Alsobacter metallidurans</name>
    <dbReference type="NCBI Taxonomy" id="340221"/>
    <lineage>
        <taxon>Bacteria</taxon>
        <taxon>Pseudomonadati</taxon>
        <taxon>Pseudomonadota</taxon>
        <taxon>Alphaproteobacteria</taxon>
        <taxon>Hyphomicrobiales</taxon>
        <taxon>Alsobacteraceae</taxon>
        <taxon>Alsobacter</taxon>
    </lineage>
</organism>
<keyword evidence="1" id="KW-0560">Oxidoreductase</keyword>
<dbReference type="CDD" id="cd19076">
    <property type="entry name" value="AKR_AKR13A_13D"/>
    <property type="match status" value="1"/>
</dbReference>
<dbReference type="AlphaFoldDB" id="A0A917MHB4"/>
<protein>
    <submittedName>
        <fullName evidence="3">Aldo/keto reductase</fullName>
    </submittedName>
</protein>
<dbReference type="InterPro" id="IPR036812">
    <property type="entry name" value="NAD(P)_OxRdtase_dom_sf"/>
</dbReference>
<accession>A0A917MHB4</accession>
<dbReference type="Proteomes" id="UP000603912">
    <property type="component" value="Unassembled WGS sequence"/>
</dbReference>
<dbReference type="InterPro" id="IPR050791">
    <property type="entry name" value="Aldo-Keto_reductase"/>
</dbReference>
<reference evidence="3" key="1">
    <citation type="journal article" date="2014" name="Int. J. Syst. Evol. Microbiol.">
        <title>Complete genome sequence of Corynebacterium casei LMG S-19264T (=DSM 44701T), isolated from a smear-ripened cheese.</title>
        <authorList>
            <consortium name="US DOE Joint Genome Institute (JGI-PGF)"/>
            <person name="Walter F."/>
            <person name="Albersmeier A."/>
            <person name="Kalinowski J."/>
            <person name="Ruckert C."/>
        </authorList>
    </citation>
    <scope>NUCLEOTIDE SEQUENCE</scope>
    <source>
        <strain evidence="3">CGMCC 1.12214</strain>
    </source>
</reference>
<evidence type="ECO:0000313" key="4">
    <source>
        <dbReference type="Proteomes" id="UP000603912"/>
    </source>
</evidence>
<reference evidence="3" key="2">
    <citation type="submission" date="2020-09" db="EMBL/GenBank/DDBJ databases">
        <authorList>
            <person name="Sun Q."/>
            <person name="Zhou Y."/>
        </authorList>
    </citation>
    <scope>NUCLEOTIDE SEQUENCE</scope>
    <source>
        <strain evidence="3">CGMCC 1.12214</strain>
    </source>
</reference>
<evidence type="ECO:0000259" key="2">
    <source>
        <dbReference type="Pfam" id="PF00248"/>
    </source>
</evidence>
<dbReference type="PANTHER" id="PTHR43625">
    <property type="entry name" value="AFLATOXIN B1 ALDEHYDE REDUCTASE"/>
    <property type="match status" value="1"/>
</dbReference>
<dbReference type="Gene3D" id="3.20.20.100">
    <property type="entry name" value="NADP-dependent oxidoreductase domain"/>
    <property type="match status" value="1"/>
</dbReference>
<dbReference type="GO" id="GO:0016491">
    <property type="term" value="F:oxidoreductase activity"/>
    <property type="evidence" value="ECO:0007669"/>
    <property type="project" value="UniProtKB-KW"/>
</dbReference>
<dbReference type="PROSITE" id="PS51257">
    <property type="entry name" value="PROKAR_LIPOPROTEIN"/>
    <property type="match status" value="1"/>
</dbReference>
<keyword evidence="4" id="KW-1185">Reference proteome</keyword>
<dbReference type="PANTHER" id="PTHR43625:SF40">
    <property type="entry name" value="ALDO-KETO REDUCTASE YAKC [NADP(+)]"/>
    <property type="match status" value="1"/>
</dbReference>
<dbReference type="EMBL" id="BMES01000002">
    <property type="protein sequence ID" value="GGH19546.1"/>
    <property type="molecule type" value="Genomic_DNA"/>
</dbReference>
<dbReference type="GO" id="GO:0005737">
    <property type="term" value="C:cytoplasm"/>
    <property type="evidence" value="ECO:0007669"/>
    <property type="project" value="TreeGrafter"/>
</dbReference>
<evidence type="ECO:0000256" key="1">
    <source>
        <dbReference type="ARBA" id="ARBA00023002"/>
    </source>
</evidence>
<dbReference type="Pfam" id="PF00248">
    <property type="entry name" value="Aldo_ket_red"/>
    <property type="match status" value="1"/>
</dbReference>
<comment type="caution">
    <text evidence="3">The sequence shown here is derived from an EMBL/GenBank/DDBJ whole genome shotgun (WGS) entry which is preliminary data.</text>
</comment>
<name>A0A917MHB4_9HYPH</name>
<dbReference type="InterPro" id="IPR023210">
    <property type="entry name" value="NADP_OxRdtase_dom"/>
</dbReference>
<feature type="domain" description="NADP-dependent oxidoreductase" evidence="2">
    <location>
        <begin position="16"/>
        <end position="306"/>
    </location>
</feature>
<sequence>MLTRRLGLSGPAVSAIGLGCSGMTSDYGTPDDAESTATIGLALDLGVTLFDTSDAYGAGRNEELLGAALGRRRGEAMIASKFGNIRGPNGERGGVNGRPEYVAVACDASLRRLNTDVIDLYYQHRIDPAVPIEDTVGAMARLVESGKVRQIGLCEAGVDTIRRAHATHPLAAVQMEYSLWTRDAEREILPCLRELGIALVAYSPLGRGFLTGSFRSRDDLIPTDRRHAHPRFQDGNFEQNLALLGPIEQVAARRGRQPAQVALAWLLAQGDDIIPIPGTKRRTWLRQNVDAIELGLDENELSALNAAFPPGAAAGTRYPEKQLRGLGI</sequence>
<gene>
    <name evidence="3" type="ORF">GCM10007036_22530</name>
</gene>
<dbReference type="RefSeq" id="WP_188517870.1">
    <property type="nucleotide sequence ID" value="NZ_BMES01000002.1"/>
</dbReference>
<evidence type="ECO:0000313" key="3">
    <source>
        <dbReference type="EMBL" id="GGH19546.1"/>
    </source>
</evidence>
<dbReference type="SUPFAM" id="SSF51430">
    <property type="entry name" value="NAD(P)-linked oxidoreductase"/>
    <property type="match status" value="1"/>
</dbReference>